<feature type="domain" description="Tryptophan synthase beta chain-like PALP" evidence="6">
    <location>
        <begin position="1"/>
        <end position="147"/>
    </location>
</feature>
<evidence type="ECO:0000256" key="4">
    <source>
        <dbReference type="ARBA" id="ARBA00041766"/>
    </source>
</evidence>
<sequence>MGLEIRDQVKNVDAVVIPVGGGGLIAGTALALKTLSPTVQIIGVEAEACPSFSRAMECGRPIDTKVVSSLADGLAAPFVGVNAFVNARKFIDKMVTVKEEFIAIAILRLVEMEKAVVEGAGAVGFAAVLQGLLPELKGKRVVIPLTGGNIDTTVLGRCLERGLAADGRLVKFKVTVSDRPGGIAALTNLICSVGVSIKDMIHERAWVKTDIFSVAVGPFYFPSALTVGGVGTFQKDGEKRAARASKYLKFSVRQVKVVVETRDQEHARALEEELRRHYDEVYFVSH</sequence>
<dbReference type="CDD" id="cd04886">
    <property type="entry name" value="ACT_ThrD-II-like"/>
    <property type="match status" value="1"/>
</dbReference>
<dbReference type="InterPro" id="IPR050147">
    <property type="entry name" value="Ser/Thr_Dehydratase"/>
</dbReference>
<comment type="cofactor">
    <cofactor evidence="1">
        <name>pyridoxal 5'-phosphate</name>
        <dbReference type="ChEBI" id="CHEBI:597326"/>
    </cofactor>
</comment>
<dbReference type="EMBL" id="CAJPEV010001424">
    <property type="protein sequence ID" value="CAG0892559.1"/>
    <property type="molecule type" value="Genomic_DNA"/>
</dbReference>
<evidence type="ECO:0000313" key="7">
    <source>
        <dbReference type="EMBL" id="CAD7247334.1"/>
    </source>
</evidence>
<evidence type="ECO:0000256" key="5">
    <source>
        <dbReference type="ARBA" id="ARBA00042605"/>
    </source>
</evidence>
<dbReference type="PANTHER" id="PTHR48078">
    <property type="entry name" value="THREONINE DEHYDRATASE, MITOCHONDRIAL-RELATED"/>
    <property type="match status" value="1"/>
</dbReference>
<organism evidence="7">
    <name type="scientific">Darwinula stevensoni</name>
    <dbReference type="NCBI Taxonomy" id="69355"/>
    <lineage>
        <taxon>Eukaryota</taxon>
        <taxon>Metazoa</taxon>
        <taxon>Ecdysozoa</taxon>
        <taxon>Arthropoda</taxon>
        <taxon>Crustacea</taxon>
        <taxon>Oligostraca</taxon>
        <taxon>Ostracoda</taxon>
        <taxon>Podocopa</taxon>
        <taxon>Podocopida</taxon>
        <taxon>Darwinulocopina</taxon>
        <taxon>Darwinuloidea</taxon>
        <taxon>Darwinulidae</taxon>
        <taxon>Darwinula</taxon>
    </lineage>
</organism>
<keyword evidence="2" id="KW-0663">Pyridoxal phosphate</keyword>
<dbReference type="GO" id="GO:0009097">
    <property type="term" value="P:isoleucine biosynthetic process"/>
    <property type="evidence" value="ECO:0007669"/>
    <property type="project" value="TreeGrafter"/>
</dbReference>
<proteinExistence type="predicted"/>
<dbReference type="GO" id="GO:0006567">
    <property type="term" value="P:L-threonine catabolic process"/>
    <property type="evidence" value="ECO:0007669"/>
    <property type="project" value="TreeGrafter"/>
</dbReference>
<evidence type="ECO:0000256" key="2">
    <source>
        <dbReference type="ARBA" id="ARBA00022898"/>
    </source>
</evidence>
<keyword evidence="8" id="KW-1185">Reference proteome</keyword>
<accession>A0A7R8XCG9</accession>
<name>A0A7R8XCG9_9CRUS</name>
<protein>
    <recommendedName>
        <fullName evidence="4">L-serine deaminase</fullName>
    </recommendedName>
    <alternativeName>
        <fullName evidence="5">L-threonine dehydratase</fullName>
    </alternativeName>
</protein>
<dbReference type="Proteomes" id="UP000677054">
    <property type="component" value="Unassembled WGS sequence"/>
</dbReference>
<dbReference type="GO" id="GO:0006565">
    <property type="term" value="P:L-serine catabolic process"/>
    <property type="evidence" value="ECO:0007669"/>
    <property type="project" value="TreeGrafter"/>
</dbReference>
<dbReference type="Pfam" id="PF00291">
    <property type="entry name" value="PALP"/>
    <property type="match status" value="1"/>
</dbReference>
<evidence type="ECO:0000259" key="6">
    <source>
        <dbReference type="Pfam" id="PF00291"/>
    </source>
</evidence>
<dbReference type="GO" id="GO:0004794">
    <property type="term" value="F:threonine deaminase activity"/>
    <property type="evidence" value="ECO:0007669"/>
    <property type="project" value="TreeGrafter"/>
</dbReference>
<evidence type="ECO:0000256" key="3">
    <source>
        <dbReference type="ARBA" id="ARBA00023239"/>
    </source>
</evidence>
<dbReference type="InterPro" id="IPR044561">
    <property type="entry name" value="ACT_ThrD-II-like"/>
</dbReference>
<dbReference type="AlphaFoldDB" id="A0A7R8XCG9"/>
<dbReference type="InterPro" id="IPR036052">
    <property type="entry name" value="TrpB-like_PALP_sf"/>
</dbReference>
<gene>
    <name evidence="7" type="ORF">DSTB1V02_LOCUS7168</name>
</gene>
<dbReference type="SUPFAM" id="SSF53686">
    <property type="entry name" value="Tryptophan synthase beta subunit-like PLP-dependent enzymes"/>
    <property type="match status" value="1"/>
</dbReference>
<dbReference type="EMBL" id="LR900941">
    <property type="protein sequence ID" value="CAD7247334.1"/>
    <property type="molecule type" value="Genomic_DNA"/>
</dbReference>
<evidence type="ECO:0000313" key="8">
    <source>
        <dbReference type="Proteomes" id="UP000677054"/>
    </source>
</evidence>
<evidence type="ECO:0000256" key="1">
    <source>
        <dbReference type="ARBA" id="ARBA00001933"/>
    </source>
</evidence>
<keyword evidence="3" id="KW-0456">Lyase</keyword>
<dbReference type="OrthoDB" id="4418812at2759"/>
<dbReference type="Gene3D" id="3.40.50.1100">
    <property type="match status" value="1"/>
</dbReference>
<reference evidence="7" key="1">
    <citation type="submission" date="2020-11" db="EMBL/GenBank/DDBJ databases">
        <authorList>
            <person name="Tran Van P."/>
        </authorList>
    </citation>
    <scope>NUCLEOTIDE SEQUENCE</scope>
</reference>
<dbReference type="GO" id="GO:0003941">
    <property type="term" value="F:L-serine ammonia-lyase activity"/>
    <property type="evidence" value="ECO:0007669"/>
    <property type="project" value="TreeGrafter"/>
</dbReference>
<dbReference type="PANTHER" id="PTHR48078:SF19">
    <property type="entry name" value="ACT DOMAIN-CONTAINING PROTEIN"/>
    <property type="match status" value="1"/>
</dbReference>
<dbReference type="InterPro" id="IPR001926">
    <property type="entry name" value="TrpB-like_PALP"/>
</dbReference>